<evidence type="ECO:0000313" key="3">
    <source>
        <dbReference type="Proteomes" id="UP000619293"/>
    </source>
</evidence>
<dbReference type="GO" id="GO:0016491">
    <property type="term" value="F:oxidoreductase activity"/>
    <property type="evidence" value="ECO:0007669"/>
    <property type="project" value="InterPro"/>
</dbReference>
<dbReference type="Gene3D" id="3.40.109.10">
    <property type="entry name" value="NADH Oxidase"/>
    <property type="match status" value="1"/>
</dbReference>
<comment type="caution">
    <text evidence="2">The sequence shown here is derived from an EMBL/GenBank/DDBJ whole genome shotgun (WGS) entry which is preliminary data.</text>
</comment>
<feature type="region of interest" description="Disordered" evidence="1">
    <location>
        <begin position="302"/>
        <end position="323"/>
    </location>
</feature>
<dbReference type="AlphaFoldDB" id="A0A8J3KDC5"/>
<evidence type="ECO:0000313" key="2">
    <source>
        <dbReference type="EMBL" id="GIF94698.1"/>
    </source>
</evidence>
<dbReference type="PANTHER" id="PTHR23026">
    <property type="entry name" value="NADPH NITROREDUCTASE"/>
    <property type="match status" value="1"/>
</dbReference>
<dbReference type="NCBIfam" id="NF047509">
    <property type="entry name" value="Rv3131_FMN_oxido"/>
    <property type="match status" value="1"/>
</dbReference>
<dbReference type="Proteomes" id="UP000619293">
    <property type="component" value="Unassembled WGS sequence"/>
</dbReference>
<name>A0A8J3KDC5_9ACTN</name>
<organism evidence="2 3">
    <name type="scientific">Catellatospora chokoriensis</name>
    <dbReference type="NCBI Taxonomy" id="310353"/>
    <lineage>
        <taxon>Bacteria</taxon>
        <taxon>Bacillati</taxon>
        <taxon>Actinomycetota</taxon>
        <taxon>Actinomycetes</taxon>
        <taxon>Micromonosporales</taxon>
        <taxon>Micromonosporaceae</taxon>
        <taxon>Catellatospora</taxon>
    </lineage>
</organism>
<sequence>MDVTSLQRRRALIEAARDALAAPSIFNTQPWTWRSADDWLQLWADRSRQLRATDFAGRQLTVSCGAALHHARVALAAAGHQVQVDRIPDPGSPGLLARIAITGAHVPTDEEVALCRAIGDRHTDRRAFTAEAVASRVLSELVAAAERQAAHLYPVPTEQVKVLGAAAAHAEAVHQADPGYRDELMTWTNRPAESGDGVPATTAVTPTARAVPVRDFTLFGRGHSAGLEHDVGARFAMIFTYGDDVVDWLRAGEALSAVLLAATVAQLGCAPISDVIEVRATREQLGRLLRGGGHPQAVVRVGHPPAGGSAITARRAPSEVINP</sequence>
<dbReference type="PANTHER" id="PTHR23026:SF123">
    <property type="entry name" value="NAD(P)H NITROREDUCTASE RV3131-RELATED"/>
    <property type="match status" value="1"/>
</dbReference>
<dbReference type="InterPro" id="IPR000415">
    <property type="entry name" value="Nitroreductase-like"/>
</dbReference>
<dbReference type="EMBL" id="BONG01000112">
    <property type="protein sequence ID" value="GIF94698.1"/>
    <property type="molecule type" value="Genomic_DNA"/>
</dbReference>
<keyword evidence="3" id="KW-1185">Reference proteome</keyword>
<gene>
    <name evidence="2" type="ORF">Cch02nite_81420</name>
</gene>
<proteinExistence type="predicted"/>
<reference evidence="2 3" key="1">
    <citation type="submission" date="2021-01" db="EMBL/GenBank/DDBJ databases">
        <title>Whole genome shotgun sequence of Catellatospora chokoriensis NBRC 107358.</title>
        <authorList>
            <person name="Komaki H."/>
            <person name="Tamura T."/>
        </authorList>
    </citation>
    <scope>NUCLEOTIDE SEQUENCE [LARGE SCALE GENOMIC DNA]</scope>
    <source>
        <strain evidence="2 3">NBRC 107358</strain>
    </source>
</reference>
<accession>A0A8J3KDC5</accession>
<protein>
    <submittedName>
        <fullName evidence="2">NAD(P)H nitroreductase</fullName>
    </submittedName>
</protein>
<dbReference type="InterPro" id="IPR050627">
    <property type="entry name" value="Nitroreductase/BluB"/>
</dbReference>
<dbReference type="SUPFAM" id="SSF55469">
    <property type="entry name" value="FMN-dependent nitroreductase-like"/>
    <property type="match status" value="1"/>
</dbReference>
<evidence type="ECO:0000256" key="1">
    <source>
        <dbReference type="SAM" id="MobiDB-lite"/>
    </source>
</evidence>